<dbReference type="Gene3D" id="2.40.170.20">
    <property type="entry name" value="TonB-dependent receptor, beta-barrel domain"/>
    <property type="match status" value="1"/>
</dbReference>
<evidence type="ECO:0000313" key="19">
    <source>
        <dbReference type="EMBL" id="TCP97799.1"/>
    </source>
</evidence>
<dbReference type="CDD" id="cd01347">
    <property type="entry name" value="ligand_gated_channel"/>
    <property type="match status" value="1"/>
</dbReference>
<keyword evidence="6 14" id="KW-0812">Transmembrane</keyword>
<evidence type="ECO:0000256" key="3">
    <source>
        <dbReference type="ARBA" id="ARBA00022448"/>
    </source>
</evidence>
<dbReference type="GO" id="GO:0015344">
    <property type="term" value="F:siderophore uptake transmembrane transporter activity"/>
    <property type="evidence" value="ECO:0007669"/>
    <property type="project" value="TreeGrafter"/>
</dbReference>
<dbReference type="SUPFAM" id="SSF56935">
    <property type="entry name" value="Porins"/>
    <property type="match status" value="1"/>
</dbReference>
<dbReference type="AlphaFoldDB" id="A0A4R2T493"/>
<reference evidence="19 20" key="1">
    <citation type="submission" date="2019-03" db="EMBL/GenBank/DDBJ databases">
        <title>Genomic Encyclopedia of Type Strains, Phase IV (KMG-IV): sequencing the most valuable type-strain genomes for metagenomic binning, comparative biology and taxonomic classification.</title>
        <authorList>
            <person name="Goeker M."/>
        </authorList>
    </citation>
    <scope>NUCLEOTIDE SEQUENCE [LARGE SCALE GENOMIC DNA]</scope>
    <source>
        <strain evidence="19 20">DSM 28404</strain>
    </source>
</reference>
<dbReference type="Pfam" id="PF07715">
    <property type="entry name" value="Plug"/>
    <property type="match status" value="1"/>
</dbReference>
<dbReference type="PANTHER" id="PTHR32552:SF68">
    <property type="entry name" value="FERRICHROME OUTER MEMBRANE TRANSPORTER_PHAGE RECEPTOR"/>
    <property type="match status" value="1"/>
</dbReference>
<comment type="subcellular location">
    <subcellularLocation>
        <location evidence="1 14">Cell outer membrane</location>
        <topology evidence="1 14">Multi-pass membrane protein</topology>
    </subcellularLocation>
</comment>
<evidence type="ECO:0000256" key="15">
    <source>
        <dbReference type="RuleBase" id="RU003357"/>
    </source>
</evidence>
<evidence type="ECO:0000256" key="1">
    <source>
        <dbReference type="ARBA" id="ARBA00004571"/>
    </source>
</evidence>
<evidence type="ECO:0000256" key="6">
    <source>
        <dbReference type="ARBA" id="ARBA00022692"/>
    </source>
</evidence>
<keyword evidence="7 16" id="KW-0732">Signal</keyword>
<evidence type="ECO:0000256" key="5">
    <source>
        <dbReference type="ARBA" id="ARBA00022496"/>
    </source>
</evidence>
<dbReference type="GO" id="GO:0015891">
    <property type="term" value="P:siderophore transport"/>
    <property type="evidence" value="ECO:0007669"/>
    <property type="project" value="InterPro"/>
</dbReference>
<keyword evidence="9" id="KW-0406">Ion transport</keyword>
<name>A0A4R2T493_9PAST</name>
<evidence type="ECO:0000259" key="17">
    <source>
        <dbReference type="Pfam" id="PF00593"/>
    </source>
</evidence>
<comment type="caution">
    <text evidence="19">The sequence shown here is derived from an EMBL/GenBank/DDBJ whole genome shotgun (WGS) entry which is preliminary data.</text>
</comment>
<evidence type="ECO:0000256" key="7">
    <source>
        <dbReference type="ARBA" id="ARBA00022729"/>
    </source>
</evidence>
<dbReference type="PANTHER" id="PTHR32552">
    <property type="entry name" value="FERRICHROME IRON RECEPTOR-RELATED"/>
    <property type="match status" value="1"/>
</dbReference>
<keyword evidence="13 14" id="KW-0998">Cell outer membrane</keyword>
<dbReference type="InterPro" id="IPR000531">
    <property type="entry name" value="Beta-barrel_TonB"/>
</dbReference>
<accession>A0A4R2T493</accession>
<evidence type="ECO:0000256" key="12">
    <source>
        <dbReference type="ARBA" id="ARBA00023170"/>
    </source>
</evidence>
<dbReference type="Gene3D" id="2.170.130.10">
    <property type="entry name" value="TonB-dependent receptor, plug domain"/>
    <property type="match status" value="1"/>
</dbReference>
<dbReference type="GO" id="GO:0038023">
    <property type="term" value="F:signaling receptor activity"/>
    <property type="evidence" value="ECO:0007669"/>
    <property type="project" value="InterPro"/>
</dbReference>
<evidence type="ECO:0000313" key="20">
    <source>
        <dbReference type="Proteomes" id="UP000295763"/>
    </source>
</evidence>
<feature type="domain" description="TonB-dependent receptor-like beta-barrel" evidence="17">
    <location>
        <begin position="220"/>
        <end position="648"/>
    </location>
</feature>
<evidence type="ECO:0000259" key="18">
    <source>
        <dbReference type="Pfam" id="PF07715"/>
    </source>
</evidence>
<evidence type="ECO:0000256" key="14">
    <source>
        <dbReference type="PROSITE-ProRule" id="PRU01360"/>
    </source>
</evidence>
<dbReference type="RefSeq" id="WP_131974430.1">
    <property type="nucleotide sequence ID" value="NZ_SLYB01000001.1"/>
</dbReference>
<dbReference type="EMBL" id="SLYB01000001">
    <property type="protein sequence ID" value="TCP97799.1"/>
    <property type="molecule type" value="Genomic_DNA"/>
</dbReference>
<dbReference type="GO" id="GO:0009279">
    <property type="term" value="C:cell outer membrane"/>
    <property type="evidence" value="ECO:0007669"/>
    <property type="project" value="UniProtKB-SubCell"/>
</dbReference>
<evidence type="ECO:0000256" key="8">
    <source>
        <dbReference type="ARBA" id="ARBA00023004"/>
    </source>
</evidence>
<dbReference type="PROSITE" id="PS52016">
    <property type="entry name" value="TONB_DEPENDENT_REC_3"/>
    <property type="match status" value="1"/>
</dbReference>
<gene>
    <name evidence="19" type="ORF">EDC44_101187</name>
</gene>
<evidence type="ECO:0000256" key="9">
    <source>
        <dbReference type="ARBA" id="ARBA00023065"/>
    </source>
</evidence>
<dbReference type="Proteomes" id="UP000295763">
    <property type="component" value="Unassembled WGS sequence"/>
</dbReference>
<feature type="signal peptide" evidence="16">
    <location>
        <begin position="1"/>
        <end position="23"/>
    </location>
</feature>
<keyword evidence="5" id="KW-0410">Iron transport</keyword>
<protein>
    <submittedName>
        <fullName evidence="19">Iron complex outermembrane receptor protein</fullName>
    </submittedName>
</protein>
<sequence length="677" mass="75157">MKKSFIYSSVASTVIFALNPALAEETVTEELEAIEVVGTTNKIGTGVDFLSAQSNALITEQQIQESGSVKVDDILKYESGVNVGMYGNDTKQEWIKIRGFDPSLVVDGAPATDHGFYRTMPNTYGIEAIEIVKGADSVIYGGAQTGGLVNVITKRPTQIPQGEIGVNFGTQGYRGVFGDYSGSLNTDNSVRYRLVGDYYHREGDINGKTDNYYIAPSLTWDINKDTGLTVLSSFSRQVGDPTSVHIPANGSLFATSVGTISRSTDYSEPNDEYVDRKQMRIGYEFSHNFGDGLKFTQNYQYYQQDLDWLGVFAWSSDGARTAYRGYSYTDGKMRVHTVDNRLSKEWKGDNWNNTLLGGIDYIHSKTTGVNNGFGTVNATDLFNPVSGNSGIVKSGSTYNTRVYQTGYYLRDQFKLGHFVGNLGFRHDKAKGDTLSGTTYNSYNVSHNSYQASAMYNFDFGLSPYVSYSESFRAEAGVDGYGNPYKPYEGRQYEAGVKYLPSWIDGKISAAYFDLEEKNALVADVTGIQLQIGKRNSKGIEVQADAYIAKNWNVALAYTYTKAEQDVSAIRKVRASLIPRHQASAQLKYRFTNGTLDGVMVGAGVRYVGTTVDEQYFSGYKIPSYTLVDLMVQYDFADHWRMQLNVNNLADKKYLAGCDYYCYFGAERSITGSISYKF</sequence>
<keyword evidence="3 14" id="KW-0813">Transport</keyword>
<proteinExistence type="inferred from homology"/>
<evidence type="ECO:0000256" key="4">
    <source>
        <dbReference type="ARBA" id="ARBA00022452"/>
    </source>
</evidence>
<evidence type="ECO:0000256" key="2">
    <source>
        <dbReference type="ARBA" id="ARBA00009810"/>
    </source>
</evidence>
<evidence type="ECO:0000256" key="11">
    <source>
        <dbReference type="ARBA" id="ARBA00023136"/>
    </source>
</evidence>
<keyword evidence="10 15" id="KW-0798">TonB box</keyword>
<dbReference type="InterPro" id="IPR037066">
    <property type="entry name" value="Plug_dom_sf"/>
</dbReference>
<keyword evidence="8" id="KW-0408">Iron</keyword>
<feature type="chain" id="PRO_5020844140" evidence="16">
    <location>
        <begin position="24"/>
        <end position="677"/>
    </location>
</feature>
<dbReference type="InterPro" id="IPR010105">
    <property type="entry name" value="TonB_sidphr_rcpt"/>
</dbReference>
<evidence type="ECO:0000256" key="16">
    <source>
        <dbReference type="SAM" id="SignalP"/>
    </source>
</evidence>
<dbReference type="NCBIfam" id="TIGR01783">
    <property type="entry name" value="TonB-siderophor"/>
    <property type="match status" value="1"/>
</dbReference>
<keyword evidence="12 19" id="KW-0675">Receptor</keyword>
<keyword evidence="4 14" id="KW-1134">Transmembrane beta strand</keyword>
<keyword evidence="11 14" id="KW-0472">Membrane</keyword>
<dbReference type="OrthoDB" id="127311at2"/>
<organism evidence="19 20">
    <name type="scientific">Cricetibacter osteomyelitidis</name>
    <dbReference type="NCBI Taxonomy" id="1521931"/>
    <lineage>
        <taxon>Bacteria</taxon>
        <taxon>Pseudomonadati</taxon>
        <taxon>Pseudomonadota</taxon>
        <taxon>Gammaproteobacteria</taxon>
        <taxon>Pasteurellales</taxon>
        <taxon>Pasteurellaceae</taxon>
        <taxon>Cricetibacter</taxon>
    </lineage>
</organism>
<evidence type="ECO:0000256" key="13">
    <source>
        <dbReference type="ARBA" id="ARBA00023237"/>
    </source>
</evidence>
<keyword evidence="20" id="KW-1185">Reference proteome</keyword>
<dbReference type="InterPro" id="IPR012910">
    <property type="entry name" value="Plug_dom"/>
</dbReference>
<feature type="domain" description="TonB-dependent receptor plug" evidence="18">
    <location>
        <begin position="52"/>
        <end position="147"/>
    </location>
</feature>
<evidence type="ECO:0000256" key="10">
    <source>
        <dbReference type="ARBA" id="ARBA00023077"/>
    </source>
</evidence>
<dbReference type="InterPro" id="IPR039426">
    <property type="entry name" value="TonB-dep_rcpt-like"/>
</dbReference>
<dbReference type="InterPro" id="IPR036942">
    <property type="entry name" value="Beta-barrel_TonB_sf"/>
</dbReference>
<dbReference type="Pfam" id="PF00593">
    <property type="entry name" value="TonB_dep_Rec_b-barrel"/>
    <property type="match status" value="1"/>
</dbReference>
<comment type="similarity">
    <text evidence="2 14 15">Belongs to the TonB-dependent receptor family.</text>
</comment>